<proteinExistence type="predicted"/>
<gene>
    <name evidence="2" type="ORF">SAMN05216402_3292</name>
</gene>
<dbReference type="Pfam" id="PF17273">
    <property type="entry name" value="DUF5338"/>
    <property type="match status" value="1"/>
</dbReference>
<dbReference type="Proteomes" id="UP000183471">
    <property type="component" value="Unassembled WGS sequence"/>
</dbReference>
<dbReference type="RefSeq" id="WP_074634441.1">
    <property type="nucleotide sequence ID" value="NZ_FNKY01000002.1"/>
</dbReference>
<organism evidence="2 3">
    <name type="scientific">Nitrosospira multiformis</name>
    <dbReference type="NCBI Taxonomy" id="1231"/>
    <lineage>
        <taxon>Bacteria</taxon>
        <taxon>Pseudomonadati</taxon>
        <taxon>Pseudomonadota</taxon>
        <taxon>Betaproteobacteria</taxon>
        <taxon>Nitrosomonadales</taxon>
        <taxon>Nitrosomonadaceae</taxon>
        <taxon>Nitrosospira</taxon>
    </lineage>
</organism>
<evidence type="ECO:0000256" key="1">
    <source>
        <dbReference type="SAM" id="MobiDB-lite"/>
    </source>
</evidence>
<name>A0ABY0TSQ3_9PROT</name>
<sequence length="121" mass="13449">MQKDLSFRISLRVKDKVSSRNARNLAAFLAQREEIQQALNDGWSVYQIWETLHAEQKIAASYNTFCNQVKRLVLKNAGRSHKQAMSLLASPAKAIATGHPAAASRSDGFTFSSTPNDEDIL</sequence>
<comment type="caution">
    <text evidence="2">The sequence shown here is derived from an EMBL/GenBank/DDBJ whole genome shotgun (WGS) entry which is preliminary data.</text>
</comment>
<dbReference type="InterPro" id="IPR035225">
    <property type="entry name" value="DUF5338"/>
</dbReference>
<feature type="region of interest" description="Disordered" evidence="1">
    <location>
        <begin position="99"/>
        <end position="121"/>
    </location>
</feature>
<dbReference type="EMBL" id="FNKY01000002">
    <property type="protein sequence ID" value="SDR11397.1"/>
    <property type="molecule type" value="Genomic_DNA"/>
</dbReference>
<accession>A0ABY0TSQ3</accession>
<reference evidence="2 3" key="1">
    <citation type="submission" date="2016-10" db="EMBL/GenBank/DDBJ databases">
        <authorList>
            <person name="Varghese N."/>
            <person name="Submissions S."/>
        </authorList>
    </citation>
    <scope>NUCLEOTIDE SEQUENCE [LARGE SCALE GENOMIC DNA]</scope>
    <source>
        <strain evidence="2 3">Nl1</strain>
    </source>
</reference>
<evidence type="ECO:0000313" key="2">
    <source>
        <dbReference type="EMBL" id="SDR11397.1"/>
    </source>
</evidence>
<keyword evidence="3" id="KW-1185">Reference proteome</keyword>
<protein>
    <submittedName>
        <fullName evidence="2">Uncharacterized protein</fullName>
    </submittedName>
</protein>
<evidence type="ECO:0000313" key="3">
    <source>
        <dbReference type="Proteomes" id="UP000183471"/>
    </source>
</evidence>